<feature type="compositionally biased region" description="Acidic residues" evidence="2">
    <location>
        <begin position="181"/>
        <end position="193"/>
    </location>
</feature>
<sequence>MPRKKSAAKKAREAAKKQEQKVEPVSAQPKVDTANSKGDEKSKLVSDSKKETVDEVDEEEEEESSSEDEDDFGELITEEVEEGIQKVMNAIKNNETDKLLNPEVKFFEEPEKAVEKLEKTEKHKPIYLKDYHRMNLLNGGVEGEDEDMEFQTVDGKQSFVSQQKEEKAQLLNEIKDAFKVDDEENEEDGDDDGDFLKKKEIKREREPASRLPDPEVDDEKFLEEFVNQQAWIPKKGDKMIDLDRAPDMEEDDEEFEDAVEEFEKAYNFRYEDPNAAEIVSYARTQATLRRAATSSRRRKRDEERALKAKEEEEKQKAVQKKKKEKINQLTDVLEQVKKEYGADIKEEHVKALTDTLLNGSFEDGKWDEVIGTIFNDEFYNQEEKPTWNEDDEIMGEFYSEQGANQEDEGEEISDSEEHKRKKSKKEKIEEKKGKKKEKKQLQEMVEKAVEERKLDIIDQVEEERGRSKEKDSEIKFRYREVSPESFGLTTREIFTADDADLNEFIGLKKFAPYRPKELRSKDKRKVMKSRRLREWRKKVFKTEEGLTGDELAIPLSENASHQTSKEKERLKNKKRKRKD</sequence>
<evidence type="ECO:0000256" key="1">
    <source>
        <dbReference type="ARBA" id="ARBA00007473"/>
    </source>
</evidence>
<feature type="region of interest" description="Disordered" evidence="2">
    <location>
        <begin position="289"/>
        <end position="317"/>
    </location>
</feature>
<feature type="compositionally biased region" description="Basic and acidic residues" evidence="2">
    <location>
        <begin position="37"/>
        <end position="53"/>
    </location>
</feature>
<dbReference type="InterPro" id="IPR024626">
    <property type="entry name" value="Kri1-like_C"/>
</dbReference>
<keyword evidence="5" id="KW-1185">Reference proteome</keyword>
<feature type="compositionally biased region" description="Basic and acidic residues" evidence="2">
    <location>
        <begin position="10"/>
        <end position="22"/>
    </location>
</feature>
<comment type="similarity">
    <text evidence="1">Belongs to the KRI1 family.</text>
</comment>
<gene>
    <name evidence="4" type="primary">KRI1</name>
    <name evidence="4" type="ORF">FIM1_2853</name>
</gene>
<organism evidence="4 5">
    <name type="scientific">Kluyveromyces marxianus</name>
    <name type="common">Yeast</name>
    <name type="synonym">Candida kefyr</name>
    <dbReference type="NCBI Taxonomy" id="4911"/>
    <lineage>
        <taxon>Eukaryota</taxon>
        <taxon>Fungi</taxon>
        <taxon>Dikarya</taxon>
        <taxon>Ascomycota</taxon>
        <taxon>Saccharomycotina</taxon>
        <taxon>Saccharomycetes</taxon>
        <taxon>Saccharomycetales</taxon>
        <taxon>Saccharomycetaceae</taxon>
        <taxon>Kluyveromyces</taxon>
    </lineage>
</organism>
<proteinExistence type="inferred from homology"/>
<dbReference type="PANTHER" id="PTHR14490">
    <property type="entry name" value="ZINC FINGER, ZZ TYPE"/>
    <property type="match status" value="1"/>
</dbReference>
<evidence type="ECO:0000313" key="4">
    <source>
        <dbReference type="EMBL" id="QGN16152.1"/>
    </source>
</evidence>
<evidence type="ECO:0000259" key="3">
    <source>
        <dbReference type="Pfam" id="PF12936"/>
    </source>
</evidence>
<dbReference type="EMBL" id="CP015057">
    <property type="protein sequence ID" value="QGN16152.1"/>
    <property type="molecule type" value="Genomic_DNA"/>
</dbReference>
<dbReference type="Pfam" id="PF05178">
    <property type="entry name" value="Kri1"/>
    <property type="match status" value="1"/>
</dbReference>
<reference evidence="4 5" key="2">
    <citation type="submission" date="2019-11" db="EMBL/GenBank/DDBJ databases">
        <authorList>
            <person name="Lu H."/>
        </authorList>
    </citation>
    <scope>NUCLEOTIDE SEQUENCE [LARGE SCALE GENOMIC DNA]</scope>
    <source>
        <strain evidence="4 5">FIM1</strain>
    </source>
</reference>
<dbReference type="InterPro" id="IPR018034">
    <property type="entry name" value="Kri1"/>
</dbReference>
<feature type="compositionally biased region" description="Basic and acidic residues" evidence="2">
    <location>
        <begin position="300"/>
        <end position="316"/>
    </location>
</feature>
<protein>
    <submittedName>
        <fullName evidence="4">Protein KRI1</fullName>
    </submittedName>
</protein>
<feature type="region of interest" description="Disordered" evidence="2">
    <location>
        <begin position="550"/>
        <end position="579"/>
    </location>
</feature>
<evidence type="ECO:0000256" key="2">
    <source>
        <dbReference type="SAM" id="MobiDB-lite"/>
    </source>
</evidence>
<feature type="region of interest" description="Disordered" evidence="2">
    <location>
        <begin position="1"/>
        <end position="76"/>
    </location>
</feature>
<reference evidence="4 5" key="1">
    <citation type="submission" date="2016-03" db="EMBL/GenBank/DDBJ databases">
        <title>How can Kluyveromyces marxianus grow so fast - potential evolutionary course in Saccharomyces Complex revealed by comparative genomics.</title>
        <authorList>
            <person name="Mo W."/>
            <person name="Lu W."/>
            <person name="Yang X."/>
            <person name="Qi J."/>
            <person name="Lv H."/>
        </authorList>
    </citation>
    <scope>NUCLEOTIDE SEQUENCE [LARGE SCALE GENOMIC DNA]</scope>
    <source>
        <strain evidence="4 5">FIM1</strain>
    </source>
</reference>
<feature type="domain" description="Kri1-like C-terminal" evidence="3">
    <location>
        <begin position="444"/>
        <end position="539"/>
    </location>
</feature>
<feature type="compositionally biased region" description="Acidic residues" evidence="2">
    <location>
        <begin position="405"/>
        <end position="414"/>
    </location>
</feature>
<accession>A0ABX6EWM5</accession>
<feature type="compositionally biased region" description="Acidic residues" evidence="2">
    <location>
        <begin position="54"/>
        <end position="76"/>
    </location>
</feature>
<evidence type="ECO:0000313" key="5">
    <source>
        <dbReference type="Proteomes" id="UP000422736"/>
    </source>
</evidence>
<dbReference type="Pfam" id="PF12936">
    <property type="entry name" value="Kri1_C"/>
    <property type="match status" value="1"/>
</dbReference>
<name>A0ABX6EWM5_KLUMA</name>
<feature type="region of interest" description="Disordered" evidence="2">
    <location>
        <begin position="381"/>
        <end position="444"/>
    </location>
</feature>
<feature type="compositionally biased region" description="Basic residues" evidence="2">
    <location>
        <begin position="570"/>
        <end position="579"/>
    </location>
</feature>
<feature type="region of interest" description="Disordered" evidence="2">
    <location>
        <begin position="177"/>
        <end position="217"/>
    </location>
</feature>
<feature type="compositionally biased region" description="Basic and acidic residues" evidence="2">
    <location>
        <begin position="194"/>
        <end position="208"/>
    </location>
</feature>
<dbReference type="PANTHER" id="PTHR14490:SF5">
    <property type="entry name" value="PROTEIN KRI1 HOMOLOG"/>
    <property type="match status" value="1"/>
</dbReference>
<dbReference type="Proteomes" id="UP000422736">
    <property type="component" value="Chromosome 4"/>
</dbReference>